<evidence type="ECO:0000256" key="1">
    <source>
        <dbReference type="ARBA" id="ARBA00023015"/>
    </source>
</evidence>
<dbReference type="InterPro" id="IPR000792">
    <property type="entry name" value="Tscrpt_reg_LuxR_C"/>
</dbReference>
<sequence>MQNTVAARICALSAPARRLLQVASAIGPQFGVLELARLMRCGTAQLLPALEEAIASGLLVSGEERLEFSHPVVHAAVAATVCRPAAAALRAELAVLPHRSDRHATDRSRPSSVATVAPPGWEALTEQELHIARLVGRALTNQQIATRIGRSRHTVNYHLRRIFHKLGITSRVELASLARSAR</sequence>
<evidence type="ECO:0000259" key="4">
    <source>
        <dbReference type="PROSITE" id="PS50043"/>
    </source>
</evidence>
<evidence type="ECO:0000313" key="5">
    <source>
        <dbReference type="EMBL" id="GAA4253222.1"/>
    </source>
</evidence>
<comment type="caution">
    <text evidence="5">The sequence shown here is derived from an EMBL/GenBank/DDBJ whole genome shotgun (WGS) entry which is preliminary data.</text>
</comment>
<dbReference type="RefSeq" id="WP_345130283.1">
    <property type="nucleotide sequence ID" value="NZ_BAABAT010000015.1"/>
</dbReference>
<dbReference type="Pfam" id="PF00196">
    <property type="entry name" value="GerE"/>
    <property type="match status" value="1"/>
</dbReference>
<keyword evidence="2" id="KW-0238">DNA-binding</keyword>
<evidence type="ECO:0000256" key="3">
    <source>
        <dbReference type="ARBA" id="ARBA00023163"/>
    </source>
</evidence>
<dbReference type="Gene3D" id="1.10.10.10">
    <property type="entry name" value="Winged helix-like DNA-binding domain superfamily/Winged helix DNA-binding domain"/>
    <property type="match status" value="1"/>
</dbReference>
<evidence type="ECO:0000256" key="2">
    <source>
        <dbReference type="ARBA" id="ARBA00023125"/>
    </source>
</evidence>
<reference evidence="6" key="1">
    <citation type="journal article" date="2019" name="Int. J. Syst. Evol. Microbiol.">
        <title>The Global Catalogue of Microorganisms (GCM) 10K type strain sequencing project: providing services to taxonomists for standard genome sequencing and annotation.</title>
        <authorList>
            <consortium name="The Broad Institute Genomics Platform"/>
            <consortium name="The Broad Institute Genome Sequencing Center for Infectious Disease"/>
            <person name="Wu L."/>
            <person name="Ma J."/>
        </authorList>
    </citation>
    <scope>NUCLEOTIDE SEQUENCE [LARGE SCALE GENOMIC DNA]</scope>
    <source>
        <strain evidence="6">JCM 17441</strain>
    </source>
</reference>
<proteinExistence type="predicted"/>
<dbReference type="PANTHER" id="PTHR44688">
    <property type="entry name" value="DNA-BINDING TRANSCRIPTIONAL ACTIVATOR DEVR_DOSR"/>
    <property type="match status" value="1"/>
</dbReference>
<dbReference type="SUPFAM" id="SSF46894">
    <property type="entry name" value="C-terminal effector domain of the bipartite response regulators"/>
    <property type="match status" value="1"/>
</dbReference>
<dbReference type="Proteomes" id="UP001500620">
    <property type="component" value="Unassembled WGS sequence"/>
</dbReference>
<dbReference type="PROSITE" id="PS50043">
    <property type="entry name" value="HTH_LUXR_2"/>
    <property type="match status" value="1"/>
</dbReference>
<dbReference type="EMBL" id="BAABAT010000015">
    <property type="protein sequence ID" value="GAA4253222.1"/>
    <property type="molecule type" value="Genomic_DNA"/>
</dbReference>
<protein>
    <recommendedName>
        <fullName evidence="4">HTH luxR-type domain-containing protein</fullName>
    </recommendedName>
</protein>
<dbReference type="InterPro" id="IPR016032">
    <property type="entry name" value="Sig_transdc_resp-reg_C-effctor"/>
</dbReference>
<organism evidence="5 6">
    <name type="scientific">Dactylosporangium darangshiense</name>
    <dbReference type="NCBI Taxonomy" id="579108"/>
    <lineage>
        <taxon>Bacteria</taxon>
        <taxon>Bacillati</taxon>
        <taxon>Actinomycetota</taxon>
        <taxon>Actinomycetes</taxon>
        <taxon>Micromonosporales</taxon>
        <taxon>Micromonosporaceae</taxon>
        <taxon>Dactylosporangium</taxon>
    </lineage>
</organism>
<dbReference type="CDD" id="cd06170">
    <property type="entry name" value="LuxR_C_like"/>
    <property type="match status" value="1"/>
</dbReference>
<name>A0ABP8DDE2_9ACTN</name>
<keyword evidence="6" id="KW-1185">Reference proteome</keyword>
<accession>A0ABP8DDE2</accession>
<keyword evidence="3" id="KW-0804">Transcription</keyword>
<gene>
    <name evidence="5" type="ORF">GCM10022255_053220</name>
</gene>
<keyword evidence="1" id="KW-0805">Transcription regulation</keyword>
<dbReference type="SMART" id="SM00421">
    <property type="entry name" value="HTH_LUXR"/>
    <property type="match status" value="1"/>
</dbReference>
<dbReference type="InterPro" id="IPR036388">
    <property type="entry name" value="WH-like_DNA-bd_sf"/>
</dbReference>
<dbReference type="PANTHER" id="PTHR44688:SF16">
    <property type="entry name" value="DNA-BINDING TRANSCRIPTIONAL ACTIVATOR DEVR_DOSR"/>
    <property type="match status" value="1"/>
</dbReference>
<dbReference type="PRINTS" id="PR00038">
    <property type="entry name" value="HTHLUXR"/>
</dbReference>
<feature type="domain" description="HTH luxR-type" evidence="4">
    <location>
        <begin position="117"/>
        <end position="182"/>
    </location>
</feature>
<evidence type="ECO:0000313" key="6">
    <source>
        <dbReference type="Proteomes" id="UP001500620"/>
    </source>
</evidence>